<gene>
    <name evidence="1" type="ORF">OEG84_21555</name>
</gene>
<protein>
    <submittedName>
        <fullName evidence="1">Uncharacterized protein</fullName>
    </submittedName>
</protein>
<dbReference type="EMBL" id="JAOVZR010000001">
    <property type="protein sequence ID" value="MCY0150220.1"/>
    <property type="molecule type" value="Genomic_DNA"/>
</dbReference>
<accession>A0ABT3ZEJ1</accession>
<name>A0ABT3ZEJ1_9HYPH</name>
<reference evidence="1" key="1">
    <citation type="submission" date="2022-10" db="EMBL/GenBank/DDBJ databases">
        <title>Hoeflea sp. G2-23, isolated from marine algae.</title>
        <authorList>
            <person name="Kristyanto S."/>
            <person name="Kim J.M."/>
            <person name="Jeon C.O."/>
        </authorList>
    </citation>
    <scope>NUCLEOTIDE SEQUENCE</scope>
    <source>
        <strain evidence="1">G2-23</strain>
    </source>
</reference>
<evidence type="ECO:0000313" key="1">
    <source>
        <dbReference type="EMBL" id="MCY0150220.1"/>
    </source>
</evidence>
<dbReference type="RefSeq" id="WP_267655654.1">
    <property type="nucleotide sequence ID" value="NZ_JAOVZR010000001.1"/>
</dbReference>
<proteinExistence type="predicted"/>
<organism evidence="1 2">
    <name type="scientific">Hoeflea algicola</name>
    <dbReference type="NCBI Taxonomy" id="2983763"/>
    <lineage>
        <taxon>Bacteria</taxon>
        <taxon>Pseudomonadati</taxon>
        <taxon>Pseudomonadota</taxon>
        <taxon>Alphaproteobacteria</taxon>
        <taxon>Hyphomicrobiales</taxon>
        <taxon>Rhizobiaceae</taxon>
        <taxon>Hoeflea</taxon>
    </lineage>
</organism>
<sequence>MTEKTKLDMVEEAMAERVGKLAAKPIKAGVEFDAALQTAYEVAARQLLTQGYDGDLVELARERGIGRLAVFPDGEELVFSNELEAALTESFESAEQTIAEGPVRLDEKELFLNTSFRMFVYPNESKHAGFPHVTVCLQDGKINISAKPDPKVIAGKKGLRGEAAAIKAVQDNLSDILKEWEKTRPDDQKLIKK</sequence>
<evidence type="ECO:0000313" key="2">
    <source>
        <dbReference type="Proteomes" id="UP001073227"/>
    </source>
</evidence>
<keyword evidence="2" id="KW-1185">Reference proteome</keyword>
<dbReference type="Proteomes" id="UP001073227">
    <property type="component" value="Unassembled WGS sequence"/>
</dbReference>
<comment type="caution">
    <text evidence="1">The sequence shown here is derived from an EMBL/GenBank/DDBJ whole genome shotgun (WGS) entry which is preliminary data.</text>
</comment>